<dbReference type="GO" id="GO:0005886">
    <property type="term" value="C:plasma membrane"/>
    <property type="evidence" value="ECO:0007669"/>
    <property type="project" value="UniProtKB-SubCell"/>
</dbReference>
<dbReference type="PANTHER" id="PTHR30558">
    <property type="entry name" value="EXBD MEMBRANE COMPONENT OF PMF-DRIVEN MACROMOLECULE IMPORT SYSTEM"/>
    <property type="match status" value="1"/>
</dbReference>
<evidence type="ECO:0000256" key="7">
    <source>
        <dbReference type="RuleBase" id="RU003879"/>
    </source>
</evidence>
<evidence type="ECO:0000256" key="4">
    <source>
        <dbReference type="ARBA" id="ARBA00022692"/>
    </source>
</evidence>
<evidence type="ECO:0000256" key="1">
    <source>
        <dbReference type="ARBA" id="ARBA00004162"/>
    </source>
</evidence>
<dbReference type="Proteomes" id="UP000464954">
    <property type="component" value="Chromosome"/>
</dbReference>
<dbReference type="EMBL" id="CP047593">
    <property type="protein sequence ID" value="QHI68519.1"/>
    <property type="molecule type" value="Genomic_DNA"/>
</dbReference>
<dbReference type="RefSeq" id="WP_160626918.1">
    <property type="nucleotide sequence ID" value="NZ_CP047593.1"/>
</dbReference>
<keyword evidence="10" id="KW-1185">Reference proteome</keyword>
<proteinExistence type="inferred from homology"/>
<dbReference type="PANTHER" id="PTHR30558:SF3">
    <property type="entry name" value="BIOPOLYMER TRANSPORT PROTEIN EXBD-RELATED"/>
    <property type="match status" value="1"/>
</dbReference>
<evidence type="ECO:0000256" key="8">
    <source>
        <dbReference type="SAM" id="Phobius"/>
    </source>
</evidence>
<evidence type="ECO:0000313" key="10">
    <source>
        <dbReference type="Proteomes" id="UP000464954"/>
    </source>
</evidence>
<keyword evidence="7" id="KW-0653">Protein transport</keyword>
<evidence type="ECO:0000256" key="6">
    <source>
        <dbReference type="ARBA" id="ARBA00023136"/>
    </source>
</evidence>
<reference evidence="9 10" key="1">
    <citation type="submission" date="2020-01" db="EMBL/GenBank/DDBJ databases">
        <title>Ponticoccus aerotolerans gen. nov., sp. nov., an anaerobic bacterium and proposal of Ponticoccusceae fam. nov., Ponticoccusles ord. nov. and Ponticoccuse classis nov. in the phylum Kiritimatiellaeota.</title>
        <authorList>
            <person name="Zhou L.Y."/>
            <person name="Du Z.J."/>
        </authorList>
    </citation>
    <scope>NUCLEOTIDE SEQUENCE [LARGE SCALE GENOMIC DNA]</scope>
    <source>
        <strain evidence="9 10">S-5007</strain>
    </source>
</reference>
<accession>A0A6P1M141</accession>
<keyword evidence="4 7" id="KW-0812">Transmembrane</keyword>
<dbReference type="InterPro" id="IPR003400">
    <property type="entry name" value="ExbD"/>
</dbReference>
<dbReference type="KEGG" id="taer:GT409_03300"/>
<dbReference type="GO" id="GO:0022857">
    <property type="term" value="F:transmembrane transporter activity"/>
    <property type="evidence" value="ECO:0007669"/>
    <property type="project" value="InterPro"/>
</dbReference>
<gene>
    <name evidence="9" type="ORF">GT409_03300</name>
</gene>
<organism evidence="9 10">
    <name type="scientific">Tichowtungia aerotolerans</name>
    <dbReference type="NCBI Taxonomy" id="2697043"/>
    <lineage>
        <taxon>Bacteria</taxon>
        <taxon>Pseudomonadati</taxon>
        <taxon>Kiritimatiellota</taxon>
        <taxon>Tichowtungiia</taxon>
        <taxon>Tichowtungiales</taxon>
        <taxon>Tichowtungiaceae</taxon>
        <taxon>Tichowtungia</taxon>
    </lineage>
</organism>
<feature type="transmembrane region" description="Helical" evidence="8">
    <location>
        <begin position="20"/>
        <end position="38"/>
    </location>
</feature>
<dbReference type="AlphaFoldDB" id="A0A6P1M141"/>
<evidence type="ECO:0000256" key="2">
    <source>
        <dbReference type="ARBA" id="ARBA00005811"/>
    </source>
</evidence>
<evidence type="ECO:0000256" key="3">
    <source>
        <dbReference type="ARBA" id="ARBA00022475"/>
    </source>
</evidence>
<dbReference type="GO" id="GO:0015031">
    <property type="term" value="P:protein transport"/>
    <property type="evidence" value="ECO:0007669"/>
    <property type="project" value="UniProtKB-KW"/>
</dbReference>
<evidence type="ECO:0000313" key="9">
    <source>
        <dbReference type="EMBL" id="QHI68519.1"/>
    </source>
</evidence>
<keyword evidence="7" id="KW-0813">Transport</keyword>
<comment type="similarity">
    <text evidence="2 7">Belongs to the ExbD/TolR family.</text>
</comment>
<keyword evidence="5 8" id="KW-1133">Transmembrane helix</keyword>
<keyword evidence="6 8" id="KW-0472">Membrane</keyword>
<keyword evidence="3" id="KW-1003">Cell membrane</keyword>
<dbReference type="Pfam" id="PF02472">
    <property type="entry name" value="ExbD"/>
    <property type="match status" value="1"/>
</dbReference>
<name>A0A6P1M141_9BACT</name>
<sequence length="134" mass="14936">MLEDWSLDKEFDEEIDLTPLIDVVFILLIFFFITSTFIQPSLPVNLAKAASASASAERKEQLVITIDADGTLFHDGIVLIREEIPTLIRSNPDLGINLFVDRAAPFESFLSVIDETRLQGRDDVSITTLPAGRE</sequence>
<comment type="subcellular location">
    <subcellularLocation>
        <location evidence="1">Cell membrane</location>
        <topology evidence="1">Single-pass membrane protein</topology>
    </subcellularLocation>
    <subcellularLocation>
        <location evidence="7">Cell membrane</location>
        <topology evidence="7">Single-pass type II membrane protein</topology>
    </subcellularLocation>
</comment>
<protein>
    <submittedName>
        <fullName evidence="9">Biopolymer transporter ExbD</fullName>
    </submittedName>
</protein>
<evidence type="ECO:0000256" key="5">
    <source>
        <dbReference type="ARBA" id="ARBA00022989"/>
    </source>
</evidence>